<sequence length="1330" mass="138884">MDRGALFASDGDSSDYDHTVIFSREATSAGDRAASRASGSPLAGDPLSASAASQLFSSSVKSFRSSTSTVRLPGSSIVTATRRNLSELFGAGPALLKAPATASSQLTPSATQTTTTGTPANGTAAGAGSAAKEATTFFAPRFDYDCSSGTGIASGATAAVAVARGEAAAGLITAEHAVVQAYRDSLCSGTCMLALCVPPAASAETASAASPPPSAAVRRHLSHERQEAGSASNAEVGGPTLMLISINRQVLCRVALGATDAVFASKSLQLRQDAARPQYLTFFDDRCAGIRGSNSRSAGGGGSSGCWWTCMFPDRDKASRFLVSAYTIAQSAAALAKRAGTTSVPVPSVRTLPAPPPSKTEKAAAGPAGGAPRVVRPDVPATMCWQAWELRRVSRQTLYCVPGRCIEVVPPSAPQTVAATDGTLWDAAAAALVGMQEGESRLVFLTPEDTRVRQPRSQADPRRSDRSDSSALQRALDTPVVVYMTCLQVASSPIGAPAPSTPAAGELALPLPPPPPPAPAAAAAAVTAPPQAVAPSQPPHAVDALSTNALLQQLLLHLLQQQPPQQPSASASHQGPSQEAWESLERTLAGVRAQLCSLHEKIDRLDIEAKLQHNNTELERTMRRVVGLAPQEAVAIEDSLKDREALLASIELYRHKFEEANANYQRALEAMGRSSDRAQALERDLHVQQDLWARQRKDEAEQTRLRLVERDARHRDELERVSERRYAEGKSDGHAAGYREGRQATVLEVEGSSTGGSGGSVVAEWRAKLMAKEQEVTALQMALQDAKFRHERDRRQLRAEIDVLSELNEKLQHLQANADVRVPEETMQLQCKRVKRTLNAVYSQVEGKLLLLSSLPLHSRPKNPRSSPTVDEGGSVERTREALGTDITAAVAVDDVLAIITEAIRSEAQAAVAQIRCDEAQRTAKNAKLRELTVARRGEQQQTPASYYGHPPSTSSVFLADYEAQEEVRGPETEHSSAAKRASAMPPPPPLPPVHTAASRDELAAVAAALLPEVAQAASVKASASESAMSAAEDAFRGGGRACEGTAVTLVTGPPAAAEEPSYSEAGAKGSIDKNGGADSASHPLYIAPALADFDATATSSMLCPSAGEKSAAGVPDVGDNSPRTATSWPATAHIPESEVLAEAGDREALLSDVGDSTGDASHAFPSSAIVAANAAAARASASRSSSSGVFEEEQLVPTPSAAVTTSATSASSPAWMGADNQFMTHRTPAELDVVHAADISGAHTSRRSTSSLSSSSSTPAKPSRMATRLPADASASPPPAMSNAACLVRAAAERSAPLSDAQFFSSPSAALRDWQGSRLFSSPPSTGGE</sequence>
<feature type="region of interest" description="Disordered" evidence="2">
    <location>
        <begin position="345"/>
        <end position="373"/>
    </location>
</feature>
<reference evidence="3 4" key="1">
    <citation type="submission" date="2021-02" db="EMBL/GenBank/DDBJ databases">
        <title>Leishmania (Mundinia) orientalis Genome sequencing and assembly.</title>
        <authorList>
            <person name="Almutairi H."/>
            <person name="Gatherer D."/>
        </authorList>
    </citation>
    <scope>NUCLEOTIDE SEQUENCE [LARGE SCALE GENOMIC DNA]</scope>
    <source>
        <strain evidence="3">LSCM4</strain>
    </source>
</reference>
<dbReference type="KEGG" id="loi:92363776"/>
<feature type="compositionally biased region" description="Low complexity" evidence="2">
    <location>
        <begin position="561"/>
        <end position="574"/>
    </location>
</feature>
<evidence type="ECO:0000256" key="2">
    <source>
        <dbReference type="SAM" id="MobiDB-lite"/>
    </source>
</evidence>
<feature type="compositionally biased region" description="Basic and acidic residues" evidence="2">
    <location>
        <begin position="459"/>
        <end position="468"/>
    </location>
</feature>
<feature type="region of interest" description="Disordered" evidence="2">
    <location>
        <begin position="1184"/>
        <end position="1215"/>
    </location>
</feature>
<feature type="compositionally biased region" description="Basic and acidic residues" evidence="2">
    <location>
        <begin position="967"/>
        <end position="977"/>
    </location>
</feature>
<feature type="region of interest" description="Disordered" evidence="2">
    <location>
        <begin position="494"/>
        <end position="524"/>
    </location>
</feature>
<feature type="region of interest" description="Disordered" evidence="2">
    <location>
        <begin position="447"/>
        <end position="473"/>
    </location>
</feature>
<comment type="caution">
    <text evidence="3">The sequence shown here is derived from an EMBL/GenBank/DDBJ whole genome shotgun (WGS) entry which is preliminary data.</text>
</comment>
<feature type="compositionally biased region" description="Low complexity" evidence="2">
    <location>
        <begin position="363"/>
        <end position="373"/>
    </location>
</feature>
<keyword evidence="1" id="KW-0175">Coiled coil</keyword>
<feature type="region of interest" description="Disordered" evidence="2">
    <location>
        <begin position="1108"/>
        <end position="1129"/>
    </location>
</feature>
<keyword evidence="4" id="KW-1185">Reference proteome</keyword>
<evidence type="ECO:0000313" key="4">
    <source>
        <dbReference type="Proteomes" id="UP000674143"/>
    </source>
</evidence>
<feature type="compositionally biased region" description="Pro residues" evidence="2">
    <location>
        <begin position="510"/>
        <end position="519"/>
    </location>
</feature>
<protein>
    <submittedName>
        <fullName evidence="3">Uncharacterized protein</fullName>
    </submittedName>
</protein>
<accession>A0A836KR30</accession>
<dbReference type="Proteomes" id="UP000674143">
    <property type="component" value="Chromosome 13"/>
</dbReference>
<dbReference type="EMBL" id="JAFHLR010000013">
    <property type="protein sequence ID" value="KAG5484399.1"/>
    <property type="molecule type" value="Genomic_DNA"/>
</dbReference>
<evidence type="ECO:0000313" key="3">
    <source>
        <dbReference type="EMBL" id="KAG5484399.1"/>
    </source>
</evidence>
<feature type="region of interest" description="Disordered" evidence="2">
    <location>
        <begin position="931"/>
        <end position="952"/>
    </location>
</feature>
<feature type="region of interest" description="Disordered" evidence="2">
    <location>
        <begin position="1054"/>
        <end position="1077"/>
    </location>
</feature>
<dbReference type="GeneID" id="92363776"/>
<feature type="compositionally biased region" description="Low complexity" evidence="2">
    <location>
        <begin position="1197"/>
        <end position="1215"/>
    </location>
</feature>
<feature type="region of interest" description="Disordered" evidence="2">
    <location>
        <begin position="100"/>
        <end position="126"/>
    </location>
</feature>
<feature type="compositionally biased region" description="Low complexity" evidence="2">
    <location>
        <begin position="1054"/>
        <end position="1068"/>
    </location>
</feature>
<evidence type="ECO:0000256" key="1">
    <source>
        <dbReference type="SAM" id="Coils"/>
    </source>
</evidence>
<feature type="compositionally biased region" description="Low complexity" evidence="2">
    <location>
        <begin position="1271"/>
        <end position="1282"/>
    </location>
</feature>
<gene>
    <name evidence="3" type="ORF">LSCM4_07966</name>
</gene>
<feature type="region of interest" description="Disordered" evidence="2">
    <location>
        <begin position="1243"/>
        <end position="1282"/>
    </location>
</feature>
<name>A0A836KR30_9TRYP</name>
<feature type="region of interest" description="Disordered" evidence="2">
    <location>
        <begin position="205"/>
        <end position="233"/>
    </location>
</feature>
<feature type="compositionally biased region" description="Low complexity" evidence="2">
    <location>
        <begin position="1248"/>
        <end position="1259"/>
    </location>
</feature>
<organism evidence="3 4">
    <name type="scientific">Leishmania orientalis</name>
    <dbReference type="NCBI Taxonomy" id="2249476"/>
    <lineage>
        <taxon>Eukaryota</taxon>
        <taxon>Discoba</taxon>
        <taxon>Euglenozoa</taxon>
        <taxon>Kinetoplastea</taxon>
        <taxon>Metakinetoplastina</taxon>
        <taxon>Trypanosomatida</taxon>
        <taxon>Trypanosomatidae</taxon>
        <taxon>Leishmaniinae</taxon>
        <taxon>Leishmania</taxon>
    </lineage>
</organism>
<proteinExistence type="predicted"/>
<feature type="region of interest" description="Disordered" evidence="2">
    <location>
        <begin position="967"/>
        <end position="996"/>
    </location>
</feature>
<feature type="coiled-coil region" evidence="1">
    <location>
        <begin position="762"/>
        <end position="817"/>
    </location>
</feature>
<feature type="region of interest" description="Disordered" evidence="2">
    <location>
        <begin position="561"/>
        <end position="582"/>
    </location>
</feature>
<feature type="region of interest" description="Disordered" evidence="2">
    <location>
        <begin position="856"/>
        <end position="877"/>
    </location>
</feature>
<dbReference type="RefSeq" id="XP_067064892.1">
    <property type="nucleotide sequence ID" value="XM_067209842.1"/>
</dbReference>